<gene>
    <name evidence="2" type="ORF">CVT25_000841</name>
</gene>
<protein>
    <submittedName>
        <fullName evidence="2">Uncharacterized protein</fullName>
    </submittedName>
</protein>
<reference evidence="2 3" key="1">
    <citation type="journal article" date="2018" name="Evol. Lett.">
        <title>Horizontal gene cluster transfer increased hallucinogenic mushroom diversity.</title>
        <authorList>
            <person name="Reynolds H.T."/>
            <person name="Vijayakumar V."/>
            <person name="Gluck-Thaler E."/>
            <person name="Korotkin H.B."/>
            <person name="Matheny P.B."/>
            <person name="Slot J.C."/>
        </authorList>
    </citation>
    <scope>NUCLEOTIDE SEQUENCE [LARGE SCALE GENOMIC DNA]</scope>
    <source>
        <strain evidence="2 3">2631</strain>
    </source>
</reference>
<evidence type="ECO:0000256" key="1">
    <source>
        <dbReference type="SAM" id="MobiDB-lite"/>
    </source>
</evidence>
<sequence length="118" mass="13483">MPQTTEKTRKPRPKPAPYARKEKKAHVKDTPRTSSKPAAAGRHENLTLADWISVFKFIDSHPLLSQGDVVTHFKNKKDGALYFDQSTLSRKIKRRHELEGRVNSHPNALSSKRMRVVT</sequence>
<organism evidence="2 3">
    <name type="scientific">Psilocybe cyanescens</name>
    <dbReference type="NCBI Taxonomy" id="93625"/>
    <lineage>
        <taxon>Eukaryota</taxon>
        <taxon>Fungi</taxon>
        <taxon>Dikarya</taxon>
        <taxon>Basidiomycota</taxon>
        <taxon>Agaricomycotina</taxon>
        <taxon>Agaricomycetes</taxon>
        <taxon>Agaricomycetidae</taxon>
        <taxon>Agaricales</taxon>
        <taxon>Agaricineae</taxon>
        <taxon>Strophariaceae</taxon>
        <taxon>Psilocybe</taxon>
    </lineage>
</organism>
<name>A0A409W9U0_PSICY</name>
<proteinExistence type="predicted"/>
<keyword evidence="3" id="KW-1185">Reference proteome</keyword>
<dbReference type="AlphaFoldDB" id="A0A409W9U0"/>
<dbReference type="OrthoDB" id="3054417at2759"/>
<dbReference type="STRING" id="93625.A0A409W9U0"/>
<accession>A0A409W9U0</accession>
<dbReference type="InParanoid" id="A0A409W9U0"/>
<feature type="region of interest" description="Disordered" evidence="1">
    <location>
        <begin position="1"/>
        <end position="43"/>
    </location>
</feature>
<evidence type="ECO:0000313" key="3">
    <source>
        <dbReference type="Proteomes" id="UP000283269"/>
    </source>
</evidence>
<evidence type="ECO:0000313" key="2">
    <source>
        <dbReference type="EMBL" id="PPQ75268.1"/>
    </source>
</evidence>
<dbReference type="EMBL" id="NHYD01003632">
    <property type="protein sequence ID" value="PPQ75268.1"/>
    <property type="molecule type" value="Genomic_DNA"/>
</dbReference>
<dbReference type="Proteomes" id="UP000283269">
    <property type="component" value="Unassembled WGS sequence"/>
</dbReference>
<comment type="caution">
    <text evidence="2">The sequence shown here is derived from an EMBL/GenBank/DDBJ whole genome shotgun (WGS) entry which is preliminary data.</text>
</comment>